<accession>A0ACB8XDJ8</accession>
<gene>
    <name evidence="1" type="ORF">L3Q82_008794</name>
</gene>
<organism evidence="1 2">
    <name type="scientific">Scortum barcoo</name>
    <name type="common">barcoo grunter</name>
    <dbReference type="NCBI Taxonomy" id="214431"/>
    <lineage>
        <taxon>Eukaryota</taxon>
        <taxon>Metazoa</taxon>
        <taxon>Chordata</taxon>
        <taxon>Craniata</taxon>
        <taxon>Vertebrata</taxon>
        <taxon>Euteleostomi</taxon>
        <taxon>Actinopterygii</taxon>
        <taxon>Neopterygii</taxon>
        <taxon>Teleostei</taxon>
        <taxon>Neoteleostei</taxon>
        <taxon>Acanthomorphata</taxon>
        <taxon>Eupercaria</taxon>
        <taxon>Centrarchiformes</taxon>
        <taxon>Terapontoidei</taxon>
        <taxon>Terapontidae</taxon>
        <taxon>Scortum</taxon>
    </lineage>
</organism>
<keyword evidence="2" id="KW-1185">Reference proteome</keyword>
<dbReference type="Proteomes" id="UP000831701">
    <property type="component" value="Chromosome 1"/>
</dbReference>
<evidence type="ECO:0000313" key="2">
    <source>
        <dbReference type="Proteomes" id="UP000831701"/>
    </source>
</evidence>
<reference evidence="1" key="1">
    <citation type="submission" date="2022-04" db="EMBL/GenBank/DDBJ databases">
        <title>Jade perch genome.</title>
        <authorList>
            <person name="Chao B."/>
        </authorList>
    </citation>
    <scope>NUCLEOTIDE SEQUENCE</scope>
    <source>
        <strain evidence="1">CB-2022</strain>
    </source>
</reference>
<proteinExistence type="predicted"/>
<evidence type="ECO:0000313" key="1">
    <source>
        <dbReference type="EMBL" id="KAI3377632.1"/>
    </source>
</evidence>
<comment type="caution">
    <text evidence="1">The sequence shown here is derived from an EMBL/GenBank/DDBJ whole genome shotgun (WGS) entry which is preliminary data.</text>
</comment>
<protein>
    <submittedName>
        <fullName evidence="1">Uncharacterized protein</fullName>
    </submittedName>
</protein>
<name>A0ACB8XDJ8_9TELE</name>
<sequence length="1291" mass="146850">MLLLLLSSTDRSAAREVHILSRRKEHAQERPETIDIFTRILTSNNGTDKILLEGDLLAPRTRNAMICLSQSCLWKKASSGLVMIPYTISSEFTSSERQMIDNAMKDFHSRTCIRFVPRQNENDYISVENQAGCFSSLGREGGKQVLSLKRQGCLYTDIIQHETNHALGFQHEHVRSDRDNYVRINWENIDPQMAYNFYKQPTNNLNTPYDYSSIMHYGRTAFSIQPGKDSITPYPRPQPALNTSSTVSRPNLKMTPFASLLLLLLLGLSQAHPLQEEGHAQERPETIDIFTRILTSNNGTDKILLEGDLLAPRTRNAMICLSQSCLWKKASSGLVMIPYTISSEFTSSERQMIDNAMKDFHSRTCIRFVPRQNENDYISVENQAGCFSSLGREGGKQVLSLKRQGCLYTDIIQHETNHALGFQHEHVRSDRDNYVRINWENIDPQMAYNFYKQPTNNLNTPYDYSSIMHYGRTAFSIQPGKDSITPHPHPRPQRPDWPGAELVLLGHQEDQPALWMLITMMMPNKTIFVYLSSALNTSSTVSRPNLKMTPFANLLLLLLLGLSQAHPLQEEGHAQERPETIDIFTRILTSNNGTDEILLEGDLLAPRTRNAMICLSQSCLWKKASSGLVMIPYTISSEFTSSERQMIDNAMKDFHSRTCIRFVPRQNENDYISVENQAGCFSSLGREGGKQVLSLKRQGCLYTDIIQHETNHALGFQHEHVRSDRDNYVRINWENIDPQMAYNFYKQSTNNLNTPYDYSSIMHYGRTAFSIQPGKDSITPIPDPNVQIGQAQSLPNLKMTPFANLLLLLLLGLSQAHPLQEEGHAQERPETIDIFTRILTSNNGTDEILLEGDLLAPRTRNAMICLSQSCLWKKASSGLVMIPYTISSEFTSSERQMIDNAMKDFHSRTCIRFVPRQNENDYISVENQAGCFSSLGREGGKQVLSLKRQGCLYTDIIQHETNHALGFQHEHVRSDRDNYVRINWENIDPQMAYNFYKQSTNNLNTPYDYSSIMHYGRTAFSIQPGKDSITPIPDPNVQIGQAQSLPNLKMTPFANLLLLLLLGLSQAHPLQEEGHAQERPETIDIFTRILTSNNGTDEILLEGDLLAPRTRNAMICLSQSCLWKKASSGLVMIPYTISTRTCIRFVPRQNENDYISVENQAGCFSSLGREGGKQVLSLKRQGCLYTDIIQHETNHALGFQHEHVRSDRDNYVRINWENIDPQMAYNFYKQSTNNLNTPYDYSSIMHYGRTAFSIQPGKDSITPIPDPNVQIGQAQSLSYWDIKRINLLYGC</sequence>
<dbReference type="EMBL" id="CM041531">
    <property type="protein sequence ID" value="KAI3377632.1"/>
    <property type="molecule type" value="Genomic_DNA"/>
</dbReference>